<sequence length="108" mass="11757">MPISGLPWWLSGKESACQCRRHEFDPQSEKIPHGMGQLSPCTTAIEPVIKSPGAATTEPTCPRACSPQREAVAVRSREAYAAQLKSSPCPTQPEKSLRAAMKTQHSQK</sequence>
<name>A0AAD4U6L0_OVIAM</name>
<evidence type="ECO:0000256" key="1">
    <source>
        <dbReference type="SAM" id="MobiDB-lite"/>
    </source>
</evidence>
<proteinExistence type="predicted"/>
<dbReference type="Proteomes" id="UP001214576">
    <property type="component" value="Unassembled WGS sequence"/>
</dbReference>
<protein>
    <submittedName>
        <fullName evidence="2">Uncharacterized protein</fullName>
    </submittedName>
</protein>
<feature type="region of interest" description="Disordered" evidence="1">
    <location>
        <begin position="83"/>
        <end position="108"/>
    </location>
</feature>
<accession>A0AAD4U6L0</accession>
<dbReference type="AlphaFoldDB" id="A0AAD4U6L0"/>
<gene>
    <name evidence="2" type="ORF">MG293_011903</name>
</gene>
<evidence type="ECO:0000313" key="2">
    <source>
        <dbReference type="EMBL" id="KAI4538500.1"/>
    </source>
</evidence>
<comment type="caution">
    <text evidence="2">The sequence shown here is derived from an EMBL/GenBank/DDBJ whole genome shotgun (WGS) entry which is preliminary data.</text>
</comment>
<dbReference type="EMBL" id="JAKZEL010000013">
    <property type="protein sequence ID" value="KAI4538500.1"/>
    <property type="molecule type" value="Genomic_DNA"/>
</dbReference>
<keyword evidence="3" id="KW-1185">Reference proteome</keyword>
<reference evidence="2" key="1">
    <citation type="submission" date="2022-03" db="EMBL/GenBank/DDBJ databases">
        <title>Genomic analyses of argali, domestic sheep and their hybrids provide insights into chromosomal evolution, heterosis and genetic basis of agronomic traits.</title>
        <authorList>
            <person name="Li M."/>
        </authorList>
    </citation>
    <scope>NUCLEOTIDE SEQUENCE</scope>
    <source>
        <strain evidence="2">CAU-MHL-2022a</strain>
        <tissue evidence="2">Skin</tissue>
    </source>
</reference>
<organism evidence="2 3">
    <name type="scientific">Ovis ammon polii</name>
    <dbReference type="NCBI Taxonomy" id="230172"/>
    <lineage>
        <taxon>Eukaryota</taxon>
        <taxon>Metazoa</taxon>
        <taxon>Chordata</taxon>
        <taxon>Craniata</taxon>
        <taxon>Vertebrata</taxon>
        <taxon>Euteleostomi</taxon>
        <taxon>Mammalia</taxon>
        <taxon>Eutheria</taxon>
        <taxon>Laurasiatheria</taxon>
        <taxon>Artiodactyla</taxon>
        <taxon>Ruminantia</taxon>
        <taxon>Pecora</taxon>
        <taxon>Bovidae</taxon>
        <taxon>Caprinae</taxon>
        <taxon>Ovis</taxon>
    </lineage>
</organism>
<evidence type="ECO:0000313" key="3">
    <source>
        <dbReference type="Proteomes" id="UP001214576"/>
    </source>
</evidence>